<dbReference type="InterPro" id="IPR017853">
    <property type="entry name" value="GH"/>
</dbReference>
<dbReference type="Gene3D" id="2.60.40.290">
    <property type="match status" value="1"/>
</dbReference>
<keyword evidence="6 7" id="KW-0624">Polysaccharide degradation</keyword>
<dbReference type="PANTHER" id="PTHR34142">
    <property type="entry name" value="ENDO-BETA-1,4-GLUCANASE A"/>
    <property type="match status" value="1"/>
</dbReference>
<feature type="domain" description="CBM2" evidence="10">
    <location>
        <begin position="343"/>
        <end position="446"/>
    </location>
</feature>
<evidence type="ECO:0000259" key="10">
    <source>
        <dbReference type="PROSITE" id="PS51173"/>
    </source>
</evidence>
<keyword evidence="2 7" id="KW-0378">Hydrolase</keyword>
<dbReference type="Gene3D" id="3.20.20.80">
    <property type="entry name" value="Glycosidases"/>
    <property type="match status" value="1"/>
</dbReference>
<dbReference type="GO" id="GO:0030245">
    <property type="term" value="P:cellulose catabolic process"/>
    <property type="evidence" value="ECO:0007669"/>
    <property type="project" value="UniProtKB-KW"/>
</dbReference>
<dbReference type="InterPro" id="IPR001547">
    <property type="entry name" value="Glyco_hydro_5"/>
</dbReference>
<dbReference type="GO" id="GO:0008810">
    <property type="term" value="F:cellulase activity"/>
    <property type="evidence" value="ECO:0007669"/>
    <property type="project" value="UniProtKB-EC"/>
</dbReference>
<accession>A0A2T0PZ77</accession>
<evidence type="ECO:0000256" key="5">
    <source>
        <dbReference type="ARBA" id="ARBA00023295"/>
    </source>
</evidence>
<feature type="compositionally biased region" description="Pro residues" evidence="8">
    <location>
        <begin position="334"/>
        <end position="345"/>
    </location>
</feature>
<organism evidence="11 12">
    <name type="scientific">Allonocardiopsis opalescens</name>
    <dbReference type="NCBI Taxonomy" id="1144618"/>
    <lineage>
        <taxon>Bacteria</taxon>
        <taxon>Bacillati</taxon>
        <taxon>Actinomycetota</taxon>
        <taxon>Actinomycetes</taxon>
        <taxon>Streptosporangiales</taxon>
        <taxon>Allonocardiopsis</taxon>
    </lineage>
</organism>
<keyword evidence="5 7" id="KW-0326">Glycosidase</keyword>
<evidence type="ECO:0000256" key="9">
    <source>
        <dbReference type="SAM" id="SignalP"/>
    </source>
</evidence>
<feature type="region of interest" description="Disordered" evidence="8">
    <location>
        <begin position="322"/>
        <end position="349"/>
    </location>
</feature>
<evidence type="ECO:0000256" key="1">
    <source>
        <dbReference type="ARBA" id="ARBA00000966"/>
    </source>
</evidence>
<protein>
    <recommendedName>
        <fullName evidence="7">Endoglucanase</fullName>
        <ecNumber evidence="7">3.2.1.4</ecNumber>
    </recommendedName>
</protein>
<evidence type="ECO:0000256" key="7">
    <source>
        <dbReference type="RuleBase" id="RU361153"/>
    </source>
</evidence>
<evidence type="ECO:0000313" key="11">
    <source>
        <dbReference type="EMBL" id="PRX96820.1"/>
    </source>
</evidence>
<comment type="similarity">
    <text evidence="7">Belongs to the glycosyl hydrolase 5 (cellulase A) family.</text>
</comment>
<dbReference type="InterPro" id="IPR001919">
    <property type="entry name" value="CBD2"/>
</dbReference>
<evidence type="ECO:0000256" key="4">
    <source>
        <dbReference type="ARBA" id="ARBA00023277"/>
    </source>
</evidence>
<dbReference type="InterPro" id="IPR012291">
    <property type="entry name" value="CBM2_carb-bd_dom_sf"/>
</dbReference>
<evidence type="ECO:0000256" key="3">
    <source>
        <dbReference type="ARBA" id="ARBA00023001"/>
    </source>
</evidence>
<dbReference type="GO" id="GO:0030247">
    <property type="term" value="F:polysaccharide binding"/>
    <property type="evidence" value="ECO:0007669"/>
    <property type="project" value="UniProtKB-UniRule"/>
</dbReference>
<proteinExistence type="inferred from homology"/>
<evidence type="ECO:0000256" key="8">
    <source>
        <dbReference type="SAM" id="MobiDB-lite"/>
    </source>
</evidence>
<keyword evidence="3 7" id="KW-0136">Cellulose degradation</keyword>
<dbReference type="Pfam" id="PF00553">
    <property type="entry name" value="CBM_2"/>
    <property type="match status" value="1"/>
</dbReference>
<keyword evidence="4 7" id="KW-0119">Carbohydrate metabolism</keyword>
<name>A0A2T0PZ77_9ACTN</name>
<gene>
    <name evidence="11" type="ORF">CLV72_107343</name>
</gene>
<keyword evidence="12" id="KW-1185">Reference proteome</keyword>
<dbReference type="PANTHER" id="PTHR34142:SF1">
    <property type="entry name" value="GLYCOSIDE HYDROLASE FAMILY 5 DOMAIN-CONTAINING PROTEIN"/>
    <property type="match status" value="1"/>
</dbReference>
<evidence type="ECO:0000256" key="2">
    <source>
        <dbReference type="ARBA" id="ARBA00022801"/>
    </source>
</evidence>
<dbReference type="AlphaFoldDB" id="A0A2T0PZ77"/>
<dbReference type="OrthoDB" id="9801198at2"/>
<dbReference type="Pfam" id="PF00150">
    <property type="entry name" value="Cellulase"/>
    <property type="match status" value="1"/>
</dbReference>
<evidence type="ECO:0000256" key="6">
    <source>
        <dbReference type="ARBA" id="ARBA00023326"/>
    </source>
</evidence>
<dbReference type="EC" id="3.2.1.4" evidence="7"/>
<comment type="catalytic activity">
    <reaction evidence="1 7">
        <text>Endohydrolysis of (1-&gt;4)-beta-D-glucosidic linkages in cellulose, lichenin and cereal beta-D-glucans.</text>
        <dbReference type="EC" id="3.2.1.4"/>
    </reaction>
</comment>
<dbReference type="EMBL" id="PVZC01000007">
    <property type="protein sequence ID" value="PRX96820.1"/>
    <property type="molecule type" value="Genomic_DNA"/>
</dbReference>
<sequence length="446" mass="47494">MRTRIAIASSALLALVFSLLAFALPAQAETGFHVNNGRLYDANGNEFIMRGVSHPHAWYAGETGSFAEIKSFGANTVRVVLSSGHRWTRNDTADVANVISLCRANRLICVLEVHDTTGYGDEGAAATLDQAVDYWISIQSAMQGQEDYVILNIGNEPFGNNASVNANWASATSSAIDRLRDAGFDHTIMVDAPNWGQDWSFTMRDNAQAVFNSDPDRNTVFSVHMYGVFDTAAEVNSYLNSFRSRNLPIVVGEFGHNHSDGDPDENTIMSTTRSLGIGWIGWSYSGNGGGVEYLDMVQNFNPANVTDWGRRIFTGTDGLSQTSREASVYGGGPDPSPSPTDPTTPPTGGCTASYAVVGQWSSGFQAAVTVTAGDAPISGWQVTWTYANGQSISSSWSANVTSSGSRVTATNVNYNGSLAAGASTQFGFLGSWNGSNSVPSVSCAVR</sequence>
<feature type="signal peptide" evidence="9">
    <location>
        <begin position="1"/>
        <end position="28"/>
    </location>
</feature>
<dbReference type="PROSITE" id="PS51173">
    <property type="entry name" value="CBM2"/>
    <property type="match status" value="1"/>
</dbReference>
<dbReference type="SMART" id="SM00637">
    <property type="entry name" value="CBD_II"/>
    <property type="match status" value="1"/>
</dbReference>
<evidence type="ECO:0000313" key="12">
    <source>
        <dbReference type="Proteomes" id="UP000237846"/>
    </source>
</evidence>
<dbReference type="SUPFAM" id="SSF51445">
    <property type="entry name" value="(Trans)glycosidases"/>
    <property type="match status" value="1"/>
</dbReference>
<dbReference type="RefSeq" id="WP_106250351.1">
    <property type="nucleotide sequence ID" value="NZ_PVZC01000007.1"/>
</dbReference>
<dbReference type="SUPFAM" id="SSF49384">
    <property type="entry name" value="Carbohydrate-binding domain"/>
    <property type="match status" value="1"/>
</dbReference>
<dbReference type="Proteomes" id="UP000237846">
    <property type="component" value="Unassembled WGS sequence"/>
</dbReference>
<feature type="chain" id="PRO_5015455788" description="Endoglucanase" evidence="9">
    <location>
        <begin position="29"/>
        <end position="446"/>
    </location>
</feature>
<reference evidence="11 12" key="1">
    <citation type="submission" date="2018-03" db="EMBL/GenBank/DDBJ databases">
        <title>Genomic Encyclopedia of Archaeal and Bacterial Type Strains, Phase II (KMG-II): from individual species to whole genera.</title>
        <authorList>
            <person name="Goeker M."/>
        </authorList>
    </citation>
    <scope>NUCLEOTIDE SEQUENCE [LARGE SCALE GENOMIC DNA]</scope>
    <source>
        <strain evidence="11 12">DSM 45601</strain>
    </source>
</reference>
<dbReference type="InterPro" id="IPR008965">
    <property type="entry name" value="CBM2/CBM3_carb-bd_dom_sf"/>
</dbReference>
<keyword evidence="9" id="KW-0732">Signal</keyword>
<comment type="caution">
    <text evidence="11">The sequence shown here is derived from an EMBL/GenBank/DDBJ whole genome shotgun (WGS) entry which is preliminary data.</text>
</comment>